<evidence type="ECO:0000313" key="8">
    <source>
        <dbReference type="Proteomes" id="UP000593906"/>
    </source>
</evidence>
<sequence length="544" mass="63670">MDFLNFPKFLFGNIYESIYECCVVNERKQEKKVQQQKKLKFNNLNILFYNQKDFHANKYSLRGCMTSRNNYNFQKSEEFFTYRKPYNESKLAAFEYTIPIEKTHRQPVEDYNSNCWLSQKKKSGFKINIIPSSKTQITPSINVQKVVKNENESEKKNSKSQINGAKYIIPMLDLNFTEKRNSELMTYREHFSASNNKQISPILSNFKDKTLEGGRKLQNEWINVNMLLLSAYHDRTIQSTKAKIEMLTFYAIEICFKKIDSKLHIIEEGSFGRVYKGRYNNCDVAVKVPNLDTMKSDPFGVTERILREWKLLAKINHPNIIGFKGGIILPNKHIWLITEFIQGCDLHSLKYKFKYEIPKEKAIKMIKQLIKALDFLHTPTREKGIIIHRDIKPENIIIDNNNWNIYLCDFGDAEEFGSGNKRRLSGATWLYSPIELLNADPIGNHISIQSVSQYNEKWDIWSLGCVIQEFFGNSNPFEYIVDFADNSNQIYSKLVKAVRENKYIPNIPTNIHPRIRKVIEMCLQPDPRLRPSAKVILKIIDNVF</sequence>
<dbReference type="EMBL" id="CP044421">
    <property type="protein sequence ID" value="QOY43002.1"/>
    <property type="molecule type" value="Genomic_DNA"/>
</dbReference>
<dbReference type="InterPro" id="IPR050660">
    <property type="entry name" value="NEK_Ser/Thr_kinase"/>
</dbReference>
<evidence type="ECO:0000259" key="6">
    <source>
        <dbReference type="PROSITE" id="PS50011"/>
    </source>
</evidence>
<dbReference type="EC" id="2.7.11.1" evidence="1"/>
<evidence type="ECO:0000256" key="2">
    <source>
        <dbReference type="ARBA" id="ARBA00022679"/>
    </source>
</evidence>
<dbReference type="SUPFAM" id="SSF56112">
    <property type="entry name" value="Protein kinase-like (PK-like)"/>
    <property type="match status" value="1"/>
</dbReference>
<dbReference type="PANTHER" id="PTHR43671:SF13">
    <property type="entry name" value="SERINE_THREONINE-PROTEIN KINASE NEK2"/>
    <property type="match status" value="1"/>
</dbReference>
<dbReference type="Gene3D" id="1.10.510.10">
    <property type="entry name" value="Transferase(Phosphotransferase) domain 1"/>
    <property type="match status" value="1"/>
</dbReference>
<reference evidence="7 8" key="1">
    <citation type="submission" date="2019-09" db="EMBL/GenBank/DDBJ databases">
        <title>Consistent, comparative and evidence-based genome assembly and annotation for Cryptosporidium parvum, C. hominis and C. tyzzeri.</title>
        <authorList>
            <person name="Baptista R.P."/>
            <person name="Li Y."/>
            <person name="Sateriale A."/>
            <person name="Ansell B."/>
            <person name="Jex A."/>
            <person name="Sanders M."/>
            <person name="Brooks K."/>
            <person name="Tracey A."/>
            <person name="Berriman M."/>
            <person name="Striepen B."/>
            <person name="Cotton J.A."/>
            <person name="Kissinger J.C."/>
        </authorList>
    </citation>
    <scope>NUCLEOTIDE SEQUENCE [LARGE SCALE GENOMIC DNA]</scope>
    <source>
        <strain evidence="7 8">IOWA-ATCC</strain>
    </source>
</reference>
<organism evidence="7 8">
    <name type="scientific">Cryptosporidium parvum</name>
    <dbReference type="NCBI Taxonomy" id="5807"/>
    <lineage>
        <taxon>Eukaryota</taxon>
        <taxon>Sar</taxon>
        <taxon>Alveolata</taxon>
        <taxon>Apicomplexa</taxon>
        <taxon>Conoidasida</taxon>
        <taxon>Coccidia</taxon>
        <taxon>Eucoccidiorida</taxon>
        <taxon>Eimeriorina</taxon>
        <taxon>Cryptosporidiidae</taxon>
        <taxon>Cryptosporidium</taxon>
    </lineage>
</organism>
<dbReference type="GO" id="GO:0005524">
    <property type="term" value="F:ATP binding"/>
    <property type="evidence" value="ECO:0007669"/>
    <property type="project" value="UniProtKB-KW"/>
</dbReference>
<proteinExistence type="predicted"/>
<keyword evidence="4" id="KW-0418">Kinase</keyword>
<dbReference type="InterPro" id="IPR000719">
    <property type="entry name" value="Prot_kinase_dom"/>
</dbReference>
<keyword evidence="5" id="KW-0067">ATP-binding</keyword>
<dbReference type="Pfam" id="PF00069">
    <property type="entry name" value="Pkinase"/>
    <property type="match status" value="1"/>
</dbReference>
<keyword evidence="3" id="KW-0547">Nucleotide-binding</keyword>
<evidence type="ECO:0000256" key="5">
    <source>
        <dbReference type="ARBA" id="ARBA00022840"/>
    </source>
</evidence>
<dbReference type="PROSITE" id="PS00108">
    <property type="entry name" value="PROTEIN_KINASE_ST"/>
    <property type="match status" value="1"/>
</dbReference>
<protein>
    <recommendedName>
        <fullName evidence="1">non-specific serine/threonine protein kinase</fullName>
        <ecNumber evidence="1">2.7.11.1</ecNumber>
    </recommendedName>
</protein>
<evidence type="ECO:0000313" key="7">
    <source>
        <dbReference type="EMBL" id="QOY43002.1"/>
    </source>
</evidence>
<dbReference type="Proteomes" id="UP000593906">
    <property type="component" value="Chromosome 2"/>
</dbReference>
<dbReference type="InterPro" id="IPR008271">
    <property type="entry name" value="Ser/Thr_kinase_AS"/>
</dbReference>
<accession>A0A7S7RH52</accession>
<dbReference type="VEuPathDB" id="CryptoDB:CPATCC_0028500"/>
<evidence type="ECO:0000256" key="1">
    <source>
        <dbReference type="ARBA" id="ARBA00012513"/>
    </source>
</evidence>
<dbReference type="AlphaFoldDB" id="A0A7S7RH52"/>
<dbReference type="SMART" id="SM00220">
    <property type="entry name" value="S_TKc"/>
    <property type="match status" value="1"/>
</dbReference>
<gene>
    <name evidence="7" type="ORF">CPATCC_000701</name>
</gene>
<dbReference type="Gene3D" id="3.30.200.20">
    <property type="entry name" value="Phosphorylase Kinase, domain 1"/>
    <property type="match status" value="1"/>
</dbReference>
<dbReference type="PANTHER" id="PTHR43671">
    <property type="entry name" value="SERINE/THREONINE-PROTEIN KINASE NEK"/>
    <property type="match status" value="1"/>
</dbReference>
<dbReference type="GO" id="GO:0004674">
    <property type="term" value="F:protein serine/threonine kinase activity"/>
    <property type="evidence" value="ECO:0007669"/>
    <property type="project" value="UniProtKB-EC"/>
</dbReference>
<feature type="domain" description="Protein kinase" evidence="6">
    <location>
        <begin position="260"/>
        <end position="544"/>
    </location>
</feature>
<dbReference type="PROSITE" id="PS50011">
    <property type="entry name" value="PROTEIN_KINASE_DOM"/>
    <property type="match status" value="1"/>
</dbReference>
<keyword evidence="2" id="KW-0808">Transferase</keyword>
<name>A0A7S7RH52_CRYPV</name>
<dbReference type="OMA" id="MTIANRN"/>
<evidence type="ECO:0000256" key="4">
    <source>
        <dbReference type="ARBA" id="ARBA00022777"/>
    </source>
</evidence>
<evidence type="ECO:0000256" key="3">
    <source>
        <dbReference type="ARBA" id="ARBA00022741"/>
    </source>
</evidence>
<dbReference type="InterPro" id="IPR011009">
    <property type="entry name" value="Kinase-like_dom_sf"/>
</dbReference>